<dbReference type="SUPFAM" id="SSF47370">
    <property type="entry name" value="Bromodomain"/>
    <property type="match status" value="1"/>
</dbReference>
<name>A0ABQ8YCN6_9EUKA</name>
<evidence type="ECO:0000256" key="1">
    <source>
        <dbReference type="ARBA" id="ARBA00023117"/>
    </source>
</evidence>
<feature type="domain" description="Bromo" evidence="4">
    <location>
        <begin position="39"/>
        <end position="111"/>
    </location>
</feature>
<feature type="compositionally biased region" description="Basic and acidic residues" evidence="3">
    <location>
        <begin position="347"/>
        <end position="364"/>
    </location>
</feature>
<dbReference type="PANTHER" id="PTHR22880:SF225">
    <property type="entry name" value="BROMODOMAIN-CONTAINING PROTEIN BET-1-RELATED"/>
    <property type="match status" value="1"/>
</dbReference>
<dbReference type="Proteomes" id="UP001150062">
    <property type="component" value="Unassembled WGS sequence"/>
</dbReference>
<organism evidence="5 6">
    <name type="scientific">Anaeramoeba flamelloides</name>
    <dbReference type="NCBI Taxonomy" id="1746091"/>
    <lineage>
        <taxon>Eukaryota</taxon>
        <taxon>Metamonada</taxon>
        <taxon>Anaeramoebidae</taxon>
        <taxon>Anaeramoeba</taxon>
    </lineage>
</organism>
<evidence type="ECO:0000313" key="6">
    <source>
        <dbReference type="Proteomes" id="UP001150062"/>
    </source>
</evidence>
<reference evidence="5" key="1">
    <citation type="submission" date="2022-08" db="EMBL/GenBank/DDBJ databases">
        <title>Novel sulfate-reducing endosymbionts in the free-living metamonad Anaeramoeba.</title>
        <authorList>
            <person name="Jerlstrom-Hultqvist J."/>
            <person name="Cepicka I."/>
            <person name="Gallot-Lavallee L."/>
            <person name="Salas-Leiva D."/>
            <person name="Curtis B.A."/>
            <person name="Zahonova K."/>
            <person name="Pipaliya S."/>
            <person name="Dacks J."/>
            <person name="Roger A.J."/>
        </authorList>
    </citation>
    <scope>NUCLEOTIDE SEQUENCE</scope>
    <source>
        <strain evidence="5">Schooner1</strain>
    </source>
</reference>
<dbReference type="PROSITE" id="PS00633">
    <property type="entry name" value="BROMODOMAIN_1"/>
    <property type="match status" value="1"/>
</dbReference>
<dbReference type="InterPro" id="IPR036427">
    <property type="entry name" value="Bromodomain-like_sf"/>
</dbReference>
<gene>
    <name evidence="5" type="ORF">M0813_22495</name>
</gene>
<dbReference type="PANTHER" id="PTHR22880">
    <property type="entry name" value="FALZ-RELATED BROMODOMAIN-CONTAINING PROTEINS"/>
    <property type="match status" value="1"/>
</dbReference>
<dbReference type="SMART" id="SM00297">
    <property type="entry name" value="BROMO"/>
    <property type="match status" value="1"/>
</dbReference>
<feature type="compositionally biased region" description="Basic residues" evidence="3">
    <location>
        <begin position="269"/>
        <end position="281"/>
    </location>
</feature>
<sequence length="683" mass="80833">MTIRNQIFPLKRNSSGILVDNKGLPFFHPKANQILNDLSNTEGSIYFCEPVDPIQLNLPTYLDIIKKPMDISTIQNKLNKNEYPTFRSFESDCLLMFNNALKFNPSQTHVYMVAAELKKNFEILYKKHLRNYQKILLNAEKKQKEFEFKKNQLELAKKREREREKLKKKLKLEEKRKSKKKKSYKRERERERDLEQEREKSKKQKKGSDYYSKGGNRSKKHHSRDRFSEKEKLRRSNKREKLRDNRNSNFDTNSFNSKKKNSPFENKKKSSKRKKKRRQRKYEHSINEQKKPNLSDGLNKNTPQMNNFPKSKIKVNEKEHDFLSRNKKMSLYKPTKEQTIKNSQTKFSEKKIDQQKKKEEELKSKKNKQNFLLEKKKKLNLKDLPNAVSTESEDELDFNQEIETFSVLDHFKEIKHLIKNAKNSKPGSQDYFENLTTCFNLIKELQNTLTMLTFEILPFPIAFLELSNSVNMKIPDYQFQELMNNLEKDFKENVNSRKRSREDNSKFEIENLEENGNERGGMEENGQGGGEGEKVNEKEMVVGMELGQNNEQVGMDIEKNKEQVGMNIEKNNGHLNNVNNGNDKDQVIEKKITEKEFSRLVKKIHKLSQEQKQNVTDFLLDIVPNIKSERIAKVDFNMMSNQQLLKIRKLVTLLIKKKSKIQIENNKKIEDNLKQLNTNSKIN</sequence>
<dbReference type="PRINTS" id="PR00503">
    <property type="entry name" value="BROMODOMAIN"/>
</dbReference>
<dbReference type="InterPro" id="IPR018359">
    <property type="entry name" value="Bromodomain_CS"/>
</dbReference>
<evidence type="ECO:0000259" key="4">
    <source>
        <dbReference type="PROSITE" id="PS50014"/>
    </source>
</evidence>
<dbReference type="InterPro" id="IPR001487">
    <property type="entry name" value="Bromodomain"/>
</dbReference>
<evidence type="ECO:0000313" key="5">
    <source>
        <dbReference type="EMBL" id="KAJ6242357.1"/>
    </source>
</evidence>
<feature type="compositionally biased region" description="Basic and acidic residues" evidence="3">
    <location>
        <begin position="282"/>
        <end position="293"/>
    </location>
</feature>
<dbReference type="EMBL" id="JAOAOG010000175">
    <property type="protein sequence ID" value="KAJ6242357.1"/>
    <property type="molecule type" value="Genomic_DNA"/>
</dbReference>
<accession>A0ABQ8YCN6</accession>
<dbReference type="Gene3D" id="1.20.920.10">
    <property type="entry name" value="Bromodomain-like"/>
    <property type="match status" value="1"/>
</dbReference>
<feature type="compositionally biased region" description="Basic and acidic residues" evidence="3">
    <location>
        <begin position="225"/>
        <end position="246"/>
    </location>
</feature>
<keyword evidence="6" id="KW-1185">Reference proteome</keyword>
<evidence type="ECO:0000256" key="3">
    <source>
        <dbReference type="SAM" id="MobiDB-lite"/>
    </source>
</evidence>
<dbReference type="InterPro" id="IPR050935">
    <property type="entry name" value="Bromo_chromatin_reader"/>
</dbReference>
<feature type="compositionally biased region" description="Basic and acidic residues" evidence="3">
    <location>
        <begin position="493"/>
        <end position="509"/>
    </location>
</feature>
<proteinExistence type="predicted"/>
<evidence type="ECO:0000256" key="2">
    <source>
        <dbReference type="PROSITE-ProRule" id="PRU00035"/>
    </source>
</evidence>
<feature type="compositionally biased region" description="Polar residues" evidence="3">
    <location>
        <begin position="296"/>
        <end position="309"/>
    </location>
</feature>
<keyword evidence="1 2" id="KW-0103">Bromodomain</keyword>
<feature type="compositionally biased region" description="Basic and acidic residues" evidence="3">
    <location>
        <begin position="186"/>
        <end position="200"/>
    </location>
</feature>
<dbReference type="Pfam" id="PF00439">
    <property type="entry name" value="Bromodomain"/>
    <property type="match status" value="1"/>
</dbReference>
<feature type="region of interest" description="Disordered" evidence="3">
    <location>
        <begin position="171"/>
        <end position="311"/>
    </location>
</feature>
<dbReference type="PROSITE" id="PS50014">
    <property type="entry name" value="BROMODOMAIN_2"/>
    <property type="match status" value="1"/>
</dbReference>
<feature type="region of interest" description="Disordered" evidence="3">
    <location>
        <begin position="493"/>
        <end position="533"/>
    </location>
</feature>
<feature type="region of interest" description="Disordered" evidence="3">
    <location>
        <begin position="336"/>
        <end position="366"/>
    </location>
</feature>
<feature type="compositionally biased region" description="Low complexity" evidence="3">
    <location>
        <begin position="247"/>
        <end position="256"/>
    </location>
</feature>
<protein>
    <submittedName>
        <fullName evidence="5">Bromodomain-containing protein</fullName>
    </submittedName>
</protein>
<comment type="caution">
    <text evidence="5">The sequence shown here is derived from an EMBL/GenBank/DDBJ whole genome shotgun (WGS) entry which is preliminary data.</text>
</comment>